<feature type="binding site" evidence="13">
    <location>
        <position position="89"/>
    </location>
    <ligand>
        <name>substrate</name>
    </ligand>
</feature>
<dbReference type="PANTHER" id="PTHR43198">
    <property type="entry name" value="BIFUNCTIONAL TH2 PROTEIN"/>
    <property type="match status" value="1"/>
</dbReference>
<reference evidence="15 16" key="1">
    <citation type="submission" date="2021-09" db="EMBL/GenBank/DDBJ databases">
        <title>Genomic insights and catalytic innovation underlie evolution of tropane alkaloids biosynthesis.</title>
        <authorList>
            <person name="Wang Y.-J."/>
            <person name="Tian T."/>
            <person name="Huang J.-P."/>
            <person name="Huang S.-X."/>
        </authorList>
    </citation>
    <scope>NUCLEOTIDE SEQUENCE [LARGE SCALE GENOMIC DNA]</scope>
    <source>
        <strain evidence="15">KIB-2018</strain>
        <tissue evidence="15">Leaf</tissue>
    </source>
</reference>
<dbReference type="CDD" id="cd19357">
    <property type="entry name" value="TenA_E_At3g16990-like"/>
    <property type="match status" value="1"/>
</dbReference>
<evidence type="ECO:0000256" key="1">
    <source>
        <dbReference type="ARBA" id="ARBA00001881"/>
    </source>
</evidence>
<dbReference type="PIRSF" id="PIRSF003170">
    <property type="entry name" value="Pet18p"/>
    <property type="match status" value="1"/>
</dbReference>
<dbReference type="AlphaFoldDB" id="A0AAV8TLP8"/>
<feature type="binding site" evidence="13">
    <location>
        <position position="141"/>
    </location>
    <ligand>
        <name>substrate</name>
    </ligand>
</feature>
<evidence type="ECO:0000256" key="8">
    <source>
        <dbReference type="ARBA" id="ARBA00060919"/>
    </source>
</evidence>
<evidence type="ECO:0000256" key="12">
    <source>
        <dbReference type="PIRSR" id="PIRSR003170-1"/>
    </source>
</evidence>
<comment type="pathway">
    <text evidence="2">Cofactor biosynthesis; thiamine diphosphate biosynthesis.</text>
</comment>
<dbReference type="SUPFAM" id="SSF48613">
    <property type="entry name" value="Heme oxygenase-like"/>
    <property type="match status" value="1"/>
</dbReference>
<dbReference type="GO" id="GO:0009228">
    <property type="term" value="P:thiamine biosynthetic process"/>
    <property type="evidence" value="ECO:0007669"/>
    <property type="project" value="UniProtKB-KW"/>
</dbReference>
<name>A0AAV8TLP8_9ROSI</name>
<evidence type="ECO:0000256" key="6">
    <source>
        <dbReference type="ARBA" id="ARBA00023157"/>
    </source>
</evidence>
<dbReference type="InterPro" id="IPR050967">
    <property type="entry name" value="Thiamine_Salvage_TenA"/>
</dbReference>
<organism evidence="15 16">
    <name type="scientific">Erythroxylum novogranatense</name>
    <dbReference type="NCBI Taxonomy" id="1862640"/>
    <lineage>
        <taxon>Eukaryota</taxon>
        <taxon>Viridiplantae</taxon>
        <taxon>Streptophyta</taxon>
        <taxon>Embryophyta</taxon>
        <taxon>Tracheophyta</taxon>
        <taxon>Spermatophyta</taxon>
        <taxon>Magnoliopsida</taxon>
        <taxon>eudicotyledons</taxon>
        <taxon>Gunneridae</taxon>
        <taxon>Pentapetalae</taxon>
        <taxon>rosids</taxon>
        <taxon>fabids</taxon>
        <taxon>Malpighiales</taxon>
        <taxon>Erythroxylaceae</taxon>
        <taxon>Erythroxylum</taxon>
    </lineage>
</organism>
<evidence type="ECO:0000256" key="9">
    <source>
        <dbReference type="ARBA" id="ARBA00077314"/>
    </source>
</evidence>
<dbReference type="EC" id="3.5.99.2" evidence="3"/>
<evidence type="ECO:0000256" key="5">
    <source>
        <dbReference type="ARBA" id="ARBA00022977"/>
    </source>
</evidence>
<evidence type="ECO:0000259" key="14">
    <source>
        <dbReference type="Pfam" id="PF03070"/>
    </source>
</evidence>
<evidence type="ECO:0000256" key="3">
    <source>
        <dbReference type="ARBA" id="ARBA00012684"/>
    </source>
</evidence>
<dbReference type="InterPro" id="IPR016084">
    <property type="entry name" value="Haem_Oase-like_multi-hlx"/>
</dbReference>
<feature type="active site" description="Proton donor" evidence="12">
    <location>
        <position position="211"/>
    </location>
</feature>
<dbReference type="FunFam" id="1.20.910.10:FF:000007">
    <property type="entry name" value="Bifunctional TENA-E protein"/>
    <property type="match status" value="1"/>
</dbReference>
<dbReference type="Gene3D" id="1.20.910.10">
    <property type="entry name" value="Heme oxygenase-like"/>
    <property type="match status" value="1"/>
</dbReference>
<keyword evidence="5" id="KW-0784">Thiamine biosynthesis</keyword>
<protein>
    <recommendedName>
        <fullName evidence="3">aminopyrimidine aminohydrolase</fullName>
        <ecNumber evidence="3">3.5.99.2</ecNumber>
    </recommendedName>
    <alternativeName>
        <fullName evidence="10">Aminopyrimidine aminohydrolase</fullName>
    </alternativeName>
    <alternativeName>
        <fullName evidence="11">Formylaminopyrimidine amidohydrolase</fullName>
    </alternativeName>
    <alternativeName>
        <fullName evidence="9">Formylaminopyrimidine deformylase</fullName>
    </alternativeName>
</protein>
<feature type="binding site" evidence="13">
    <location>
        <position position="48"/>
    </location>
    <ligand>
        <name>substrate</name>
    </ligand>
</feature>
<evidence type="ECO:0000313" key="16">
    <source>
        <dbReference type="Proteomes" id="UP001159364"/>
    </source>
</evidence>
<dbReference type="GO" id="GO:0050334">
    <property type="term" value="F:thiaminase activity"/>
    <property type="evidence" value="ECO:0007669"/>
    <property type="project" value="UniProtKB-EC"/>
</dbReference>
<evidence type="ECO:0000256" key="10">
    <source>
        <dbReference type="ARBA" id="ARBA00079571"/>
    </source>
</evidence>
<evidence type="ECO:0000313" key="15">
    <source>
        <dbReference type="EMBL" id="KAJ8767341.1"/>
    </source>
</evidence>
<dbReference type="Pfam" id="PF03070">
    <property type="entry name" value="TENA_THI-4"/>
    <property type="match status" value="1"/>
</dbReference>
<evidence type="ECO:0000256" key="7">
    <source>
        <dbReference type="ARBA" id="ARBA00050721"/>
    </source>
</evidence>
<dbReference type="PANTHER" id="PTHR43198:SF5">
    <property type="entry name" value="BIFUNCTIONAL TENA-E PROTEIN"/>
    <property type="match status" value="1"/>
</dbReference>
<feature type="domain" description="Thiaminase-2/PQQC" evidence="14">
    <location>
        <begin position="17"/>
        <end position="219"/>
    </location>
</feature>
<sequence>MEEKSGMIGKWLKKHLHLYVAATRHNFVLSIRDGSVDLSNFKKWLAQDYIFVREFVPFVASVMIKASKTSDDKNDMEAILGGLTSLNDEIDWFKQEASKWSIPLSGTIVHKANENYCMFLSSLMLPEVEYAVAITAFWAIEAVYQESFAHCLEEDNKVSQELQETCKRWGNEKFGHYCRSLQNIANRCLEKAPDHVCARAEVAFQRVLEHEVEFWNMSHEGVGKSIDIV</sequence>
<dbReference type="EMBL" id="JAIWQS010000004">
    <property type="protein sequence ID" value="KAJ8767341.1"/>
    <property type="molecule type" value="Genomic_DNA"/>
</dbReference>
<evidence type="ECO:0000256" key="2">
    <source>
        <dbReference type="ARBA" id="ARBA00004948"/>
    </source>
</evidence>
<comment type="catalytic activity">
    <reaction evidence="1">
        <text>4-amino-5-aminomethyl-2-methylpyrimidine + H2O = 4-amino-5-hydroxymethyl-2-methylpyrimidine + NH4(+)</text>
        <dbReference type="Rhea" id="RHEA:31799"/>
        <dbReference type="ChEBI" id="CHEBI:15377"/>
        <dbReference type="ChEBI" id="CHEBI:16892"/>
        <dbReference type="ChEBI" id="CHEBI:28938"/>
        <dbReference type="ChEBI" id="CHEBI:63416"/>
        <dbReference type="EC" id="3.5.99.2"/>
    </reaction>
</comment>
<gene>
    <name evidence="15" type="ORF">K2173_017385</name>
</gene>
<dbReference type="Proteomes" id="UP001159364">
    <property type="component" value="Linkage Group LG04"/>
</dbReference>
<dbReference type="InterPro" id="IPR026285">
    <property type="entry name" value="TenA_E"/>
</dbReference>
<evidence type="ECO:0000256" key="11">
    <source>
        <dbReference type="ARBA" id="ARBA00082825"/>
    </source>
</evidence>
<dbReference type="InterPro" id="IPR004305">
    <property type="entry name" value="Thiaminase-2/PQQC"/>
</dbReference>
<keyword evidence="4" id="KW-0378">Hydrolase</keyword>
<keyword evidence="16" id="KW-1185">Reference proteome</keyword>
<accession>A0AAV8TLP8</accession>
<evidence type="ECO:0000256" key="4">
    <source>
        <dbReference type="ARBA" id="ARBA00022801"/>
    </source>
</evidence>
<comment type="caution">
    <text evidence="15">The sequence shown here is derived from an EMBL/GenBank/DDBJ whole genome shotgun (WGS) entry which is preliminary data.</text>
</comment>
<evidence type="ECO:0000256" key="13">
    <source>
        <dbReference type="PIRSR" id="PIRSR003170-2"/>
    </source>
</evidence>
<proteinExistence type="inferred from homology"/>
<comment type="catalytic activity">
    <reaction evidence="7">
        <text>N-formyl-4-amino-5-aminomethyl-2-methylpyrimidine + H2O = 4-amino-5-aminomethyl-2-methylpyrimidine + formate</text>
        <dbReference type="Rhea" id="RHEA:46212"/>
        <dbReference type="ChEBI" id="CHEBI:15377"/>
        <dbReference type="ChEBI" id="CHEBI:15740"/>
        <dbReference type="ChEBI" id="CHEBI:63416"/>
        <dbReference type="ChEBI" id="CHEBI:85895"/>
    </reaction>
</comment>
<dbReference type="GO" id="GO:0005829">
    <property type="term" value="C:cytosol"/>
    <property type="evidence" value="ECO:0007669"/>
    <property type="project" value="TreeGrafter"/>
</dbReference>
<comment type="similarity">
    <text evidence="8">Belongs to the thiaminase-2 family.</text>
</comment>
<keyword evidence="6" id="KW-1015">Disulfide bond</keyword>